<protein>
    <submittedName>
        <fullName evidence="2">Uncharacterized protein</fullName>
    </submittedName>
</protein>
<gene>
    <name evidence="2" type="ORF">EVAR_37723_1</name>
</gene>
<feature type="region of interest" description="Disordered" evidence="1">
    <location>
        <begin position="209"/>
        <end position="230"/>
    </location>
</feature>
<reference evidence="2 3" key="1">
    <citation type="journal article" date="2019" name="Commun. Biol.">
        <title>The bagworm genome reveals a unique fibroin gene that provides high tensile strength.</title>
        <authorList>
            <person name="Kono N."/>
            <person name="Nakamura H."/>
            <person name="Ohtoshi R."/>
            <person name="Tomita M."/>
            <person name="Numata K."/>
            <person name="Arakawa K."/>
        </authorList>
    </citation>
    <scope>NUCLEOTIDE SEQUENCE [LARGE SCALE GENOMIC DNA]</scope>
</reference>
<keyword evidence="3" id="KW-1185">Reference proteome</keyword>
<evidence type="ECO:0000256" key="1">
    <source>
        <dbReference type="SAM" id="MobiDB-lite"/>
    </source>
</evidence>
<dbReference type="EMBL" id="BGZK01001295">
    <property type="protein sequence ID" value="GBP76609.1"/>
    <property type="molecule type" value="Genomic_DNA"/>
</dbReference>
<evidence type="ECO:0000313" key="2">
    <source>
        <dbReference type="EMBL" id="GBP76609.1"/>
    </source>
</evidence>
<accession>A0A4C1YPR2</accession>
<feature type="region of interest" description="Disordered" evidence="1">
    <location>
        <begin position="243"/>
        <end position="264"/>
    </location>
</feature>
<organism evidence="2 3">
    <name type="scientific">Eumeta variegata</name>
    <name type="common">Bagworm moth</name>
    <name type="synonym">Eumeta japonica</name>
    <dbReference type="NCBI Taxonomy" id="151549"/>
    <lineage>
        <taxon>Eukaryota</taxon>
        <taxon>Metazoa</taxon>
        <taxon>Ecdysozoa</taxon>
        <taxon>Arthropoda</taxon>
        <taxon>Hexapoda</taxon>
        <taxon>Insecta</taxon>
        <taxon>Pterygota</taxon>
        <taxon>Neoptera</taxon>
        <taxon>Endopterygota</taxon>
        <taxon>Lepidoptera</taxon>
        <taxon>Glossata</taxon>
        <taxon>Ditrysia</taxon>
        <taxon>Tineoidea</taxon>
        <taxon>Psychidae</taxon>
        <taxon>Oiketicinae</taxon>
        <taxon>Eumeta</taxon>
    </lineage>
</organism>
<proteinExistence type="predicted"/>
<name>A0A4C1YPR2_EUMVA</name>
<sequence>MLIKEQAHARVTLTSIHAKLWVEEGRYRDACCIESSSSGLRFAPSCSSAHGNNPTGSFSLIHAAPRFPFGGVASSIAALLRTHPRVLPRSHSDVARFSHDPIRVPTVVATWRRTQCDARASSYGRAHSRLPRWTGKIKGLPYGAHTSRSPLRFRNVLFLFEVPRAVNPNIRLPNGESATLPPRGRRYPYLRSQLLPFLWHSQKSSKRSSRGHAPFTFAAPAQSLPPTQTRSWCDAYHKKSAQTTSASQSAKSHESKTNKQKKAAATATLSVMRLTSPYPLTSFTLRSPKLSPVFVRNNDPWTELRKTCVDKNIKFAHARNSAKGLMLLAESIFVLQKRAIYAVYDLRTMTSIREKIKEINILILRFIIHIRKPIICQETYRIVPKKEEHP</sequence>
<dbReference type="Proteomes" id="UP000299102">
    <property type="component" value="Unassembled WGS sequence"/>
</dbReference>
<dbReference type="AlphaFoldDB" id="A0A4C1YPR2"/>
<evidence type="ECO:0000313" key="3">
    <source>
        <dbReference type="Proteomes" id="UP000299102"/>
    </source>
</evidence>
<comment type="caution">
    <text evidence="2">The sequence shown here is derived from an EMBL/GenBank/DDBJ whole genome shotgun (WGS) entry which is preliminary data.</text>
</comment>